<name>A0A4P7N7Y7_PYROR</name>
<evidence type="ECO:0000259" key="3">
    <source>
        <dbReference type="Pfam" id="PF17111"/>
    </source>
</evidence>
<keyword evidence="1" id="KW-0175">Coiled coil</keyword>
<dbReference type="EMBL" id="CP034206">
    <property type="protein sequence ID" value="QBZ58569.1"/>
    <property type="molecule type" value="Genomic_DNA"/>
</dbReference>
<feature type="domain" description="Azaphilone pigments biosynthesis cluster protein L N-terminal" evidence="3">
    <location>
        <begin position="2"/>
        <end position="205"/>
    </location>
</feature>
<reference evidence="4 5" key="1">
    <citation type="journal article" date="2019" name="Mol. Biol. Evol.">
        <title>Blast fungal genomes show frequent chromosomal changes, gene gains and losses, and effector gene turnover.</title>
        <authorList>
            <person name="Gomez Luciano L.B."/>
            <person name="Jason Tsai I."/>
            <person name="Chuma I."/>
            <person name="Tosa Y."/>
            <person name="Chen Y.H."/>
            <person name="Li J.Y."/>
            <person name="Li M.Y."/>
            <person name="Jade Lu M.Y."/>
            <person name="Nakayashiki H."/>
            <person name="Li W.H."/>
        </authorList>
    </citation>
    <scope>NUCLEOTIDE SEQUENCE [LARGE SCALE GENOMIC DNA]</scope>
    <source>
        <strain evidence="4">MZ5-1-6</strain>
    </source>
</reference>
<protein>
    <recommendedName>
        <fullName evidence="3">Azaphilone pigments biosynthesis cluster protein L N-terminal domain-containing protein</fullName>
    </recommendedName>
</protein>
<gene>
    <name evidence="4" type="ORF">PoMZ_03524</name>
</gene>
<dbReference type="AlphaFoldDB" id="A0A4P7N7Y7"/>
<dbReference type="Pfam" id="PF17111">
    <property type="entry name" value="PigL_N"/>
    <property type="match status" value="1"/>
</dbReference>
<evidence type="ECO:0000256" key="1">
    <source>
        <dbReference type="SAM" id="Coils"/>
    </source>
</evidence>
<accession>A0A4P7N7Y7</accession>
<organism evidence="4 5">
    <name type="scientific">Pyricularia oryzae</name>
    <name type="common">Rice blast fungus</name>
    <name type="synonym">Magnaporthe oryzae</name>
    <dbReference type="NCBI Taxonomy" id="318829"/>
    <lineage>
        <taxon>Eukaryota</taxon>
        <taxon>Fungi</taxon>
        <taxon>Dikarya</taxon>
        <taxon>Ascomycota</taxon>
        <taxon>Pezizomycotina</taxon>
        <taxon>Sordariomycetes</taxon>
        <taxon>Sordariomycetidae</taxon>
        <taxon>Magnaporthales</taxon>
        <taxon>Pyriculariaceae</taxon>
        <taxon>Pyricularia</taxon>
    </lineage>
</organism>
<sequence>MTDPLSTASGVVALVTFALQSSVTLHRTIRSLRSQEKDARALKDELADLTSVLETLLETIEGHPNIDFGSLALPLQRCGKTCQKYGELIAKCTRHSTSSRASLRDWITQRYLQGDINNFRNMLSGYKSTINIALANANIRFAAITPQVLEDYKDLILDTTLNLKEHLESLEEKVGDLQDSIPQNDKAEWEALSEEKESTEQGLKLYAQLSAQIEQFMSLSAENPQFSSRPSAHKHIKSGLGPVGASLQSLLLILQKHESSIKQQMEALRVSGLHGDATAQIESLEETKTAIRQCIHVVSDADETVREERRNVFADITMADDSYAFSVSTVGDLVTARGFHLSGRARHVGGQISDESYQMTVDALTKLDLAHSQSTRQNSQDHGQKTHGPTPVHPETGGTKTFQDRYGRGMKLSLPNDGNRTPDVP</sequence>
<feature type="coiled-coil region" evidence="1">
    <location>
        <begin position="25"/>
        <end position="59"/>
    </location>
</feature>
<dbReference type="InterPro" id="IPR031348">
    <property type="entry name" value="PigL_N"/>
</dbReference>
<dbReference type="Proteomes" id="UP000294847">
    <property type="component" value="Chromosome 3"/>
</dbReference>
<evidence type="ECO:0000313" key="4">
    <source>
        <dbReference type="EMBL" id="QBZ58569.1"/>
    </source>
</evidence>
<proteinExistence type="predicted"/>
<feature type="region of interest" description="Disordered" evidence="2">
    <location>
        <begin position="372"/>
        <end position="425"/>
    </location>
</feature>
<evidence type="ECO:0000256" key="2">
    <source>
        <dbReference type="SAM" id="MobiDB-lite"/>
    </source>
</evidence>
<evidence type="ECO:0000313" key="5">
    <source>
        <dbReference type="Proteomes" id="UP000294847"/>
    </source>
</evidence>
<feature type="compositionally biased region" description="Polar residues" evidence="2">
    <location>
        <begin position="372"/>
        <end position="381"/>
    </location>
</feature>